<keyword evidence="2" id="KW-1185">Reference proteome</keyword>
<name>A0ABP7UEQ9_9SPHN</name>
<evidence type="ECO:0008006" key="3">
    <source>
        <dbReference type="Google" id="ProtNLM"/>
    </source>
</evidence>
<dbReference type="Proteomes" id="UP001424459">
    <property type="component" value="Unassembled WGS sequence"/>
</dbReference>
<sequence length="139" mass="15055">MDPLTPLDTLCRIILRAKEYEAQVPSDYDAGEDAENVDGEDGEALSVLDDDINDGVEEELRAAIDDLAEDQQAELLAFCWVGQGTYEASDWDEAIAEATDEVRSGDIVDQFLEMPMLASVLESGMAAFELSCDGVGDLS</sequence>
<dbReference type="EMBL" id="BAABBR010000001">
    <property type="protein sequence ID" value="GAA4041825.1"/>
    <property type="molecule type" value="Genomic_DNA"/>
</dbReference>
<evidence type="ECO:0000313" key="2">
    <source>
        <dbReference type="Proteomes" id="UP001424459"/>
    </source>
</evidence>
<evidence type="ECO:0000313" key="1">
    <source>
        <dbReference type="EMBL" id="GAA4041825.1"/>
    </source>
</evidence>
<proteinExistence type="predicted"/>
<protein>
    <recommendedName>
        <fullName evidence="3">DUF3775 domain-containing protein</fullName>
    </recommendedName>
</protein>
<comment type="caution">
    <text evidence="1">The sequence shown here is derived from an EMBL/GenBank/DDBJ whole genome shotgun (WGS) entry which is preliminary data.</text>
</comment>
<reference evidence="2" key="1">
    <citation type="journal article" date="2019" name="Int. J. Syst. Evol. Microbiol.">
        <title>The Global Catalogue of Microorganisms (GCM) 10K type strain sequencing project: providing services to taxonomists for standard genome sequencing and annotation.</title>
        <authorList>
            <consortium name="The Broad Institute Genomics Platform"/>
            <consortium name="The Broad Institute Genome Sequencing Center for Infectious Disease"/>
            <person name="Wu L."/>
            <person name="Ma J."/>
        </authorList>
    </citation>
    <scope>NUCLEOTIDE SEQUENCE [LARGE SCALE GENOMIC DNA]</scope>
    <source>
        <strain evidence="2">JCM 17564</strain>
    </source>
</reference>
<organism evidence="1 2">
    <name type="scientific">Sphingomonas rosea</name>
    <dbReference type="NCBI Taxonomy" id="335605"/>
    <lineage>
        <taxon>Bacteria</taxon>
        <taxon>Pseudomonadati</taxon>
        <taxon>Pseudomonadota</taxon>
        <taxon>Alphaproteobacteria</taxon>
        <taxon>Sphingomonadales</taxon>
        <taxon>Sphingomonadaceae</taxon>
        <taxon>Sphingomonas</taxon>
    </lineage>
</organism>
<dbReference type="Pfam" id="PF12616">
    <property type="entry name" value="DUF3775"/>
    <property type="match status" value="1"/>
</dbReference>
<gene>
    <name evidence="1" type="ORF">GCM10022281_23640</name>
</gene>
<dbReference type="RefSeq" id="WP_344697291.1">
    <property type="nucleotide sequence ID" value="NZ_BAABBR010000001.1"/>
</dbReference>
<dbReference type="InterPro" id="IPR022254">
    <property type="entry name" value="DUF3775"/>
</dbReference>
<accession>A0ABP7UEQ9</accession>